<dbReference type="EMBL" id="NMUH01001500">
    <property type="protein sequence ID" value="MQL92924.1"/>
    <property type="molecule type" value="Genomic_DNA"/>
</dbReference>
<proteinExistence type="predicted"/>
<gene>
    <name evidence="2" type="ORF">Taro_025556</name>
</gene>
<accession>A0A843VHY5</accession>
<organism evidence="2 3">
    <name type="scientific">Colocasia esculenta</name>
    <name type="common">Wild taro</name>
    <name type="synonym">Arum esculentum</name>
    <dbReference type="NCBI Taxonomy" id="4460"/>
    <lineage>
        <taxon>Eukaryota</taxon>
        <taxon>Viridiplantae</taxon>
        <taxon>Streptophyta</taxon>
        <taxon>Embryophyta</taxon>
        <taxon>Tracheophyta</taxon>
        <taxon>Spermatophyta</taxon>
        <taxon>Magnoliopsida</taxon>
        <taxon>Liliopsida</taxon>
        <taxon>Araceae</taxon>
        <taxon>Aroideae</taxon>
        <taxon>Colocasieae</taxon>
        <taxon>Colocasia</taxon>
    </lineage>
</organism>
<dbReference type="Proteomes" id="UP000652761">
    <property type="component" value="Unassembled WGS sequence"/>
</dbReference>
<evidence type="ECO:0000313" key="2">
    <source>
        <dbReference type="EMBL" id="MQL92924.1"/>
    </source>
</evidence>
<dbReference type="AlphaFoldDB" id="A0A843VHY5"/>
<evidence type="ECO:0000256" key="1">
    <source>
        <dbReference type="SAM" id="MobiDB-lite"/>
    </source>
</evidence>
<evidence type="ECO:0000313" key="3">
    <source>
        <dbReference type="Proteomes" id="UP000652761"/>
    </source>
</evidence>
<reference evidence="2" key="1">
    <citation type="submission" date="2017-07" db="EMBL/GenBank/DDBJ databases">
        <title>Taro Niue Genome Assembly and Annotation.</title>
        <authorList>
            <person name="Atibalentja N."/>
            <person name="Keating K."/>
            <person name="Fields C.J."/>
        </authorList>
    </citation>
    <scope>NUCLEOTIDE SEQUENCE</scope>
    <source>
        <strain evidence="2">Niue_2</strain>
        <tissue evidence="2">Leaf</tissue>
    </source>
</reference>
<feature type="non-terminal residue" evidence="2">
    <location>
        <position position="151"/>
    </location>
</feature>
<comment type="caution">
    <text evidence="2">The sequence shown here is derived from an EMBL/GenBank/DDBJ whole genome shotgun (WGS) entry which is preliminary data.</text>
</comment>
<feature type="region of interest" description="Disordered" evidence="1">
    <location>
        <begin position="1"/>
        <end position="34"/>
    </location>
</feature>
<name>A0A843VHY5_COLES</name>
<keyword evidence="3" id="KW-1185">Reference proteome</keyword>
<protein>
    <submittedName>
        <fullName evidence="2">Uncharacterized protein</fullName>
    </submittedName>
</protein>
<sequence>MKNSGRSFERSSPHEFFSSLASPPGPTTLDNELGLAVEVPVDSKQGPVDRYNQSESNQLCQGITCRQQEFPCRQMQPVRRSKALEGLRLSTTIDHLSTDAHSQSLQPSGSSQVVYACRQQVQDLSIDKRKTYYGKFCKLPNLVFLWSTTLH</sequence>